<dbReference type="GO" id="GO:0046872">
    <property type="term" value="F:metal ion binding"/>
    <property type="evidence" value="ECO:0007669"/>
    <property type="project" value="UniProtKB-KW"/>
</dbReference>
<dbReference type="InterPro" id="IPR051198">
    <property type="entry name" value="BchE-like"/>
</dbReference>
<evidence type="ECO:0000313" key="9">
    <source>
        <dbReference type="EMBL" id="EGD49396.1"/>
    </source>
</evidence>
<evidence type="ECO:0000256" key="4">
    <source>
        <dbReference type="ARBA" id="ARBA00022691"/>
    </source>
</evidence>
<evidence type="ECO:0000256" key="6">
    <source>
        <dbReference type="ARBA" id="ARBA00023004"/>
    </source>
</evidence>
<reference evidence="9" key="2">
    <citation type="submission" date="2011-01" db="EMBL/GenBank/DDBJ databases">
        <title>The Non-contiguous Finished genome of Clostridium papyrosolvens.</title>
        <authorList>
            <person name="Lucas S."/>
            <person name="Copeland A."/>
            <person name="Lapidus A."/>
            <person name="Cheng J.-F."/>
            <person name="Goodwin L."/>
            <person name="Pitluck S."/>
            <person name="Misra M."/>
            <person name="Chertkov O."/>
            <person name="Detter J.C."/>
            <person name="Han C."/>
            <person name="Tapia R."/>
            <person name="Land M."/>
            <person name="Hauser L."/>
            <person name="Kyrpides N."/>
            <person name="Ivanova N."/>
            <person name="Pagani I."/>
            <person name="Mouttaki H."/>
            <person name="He Z."/>
            <person name="Zhou J."/>
            <person name="Hemme C.L."/>
            <person name="Woyke T."/>
        </authorList>
    </citation>
    <scope>NUCLEOTIDE SEQUENCE [LARGE SCALE GENOMIC DNA]</scope>
    <source>
        <strain evidence="9">DSM 2782</strain>
    </source>
</reference>
<feature type="domain" description="Radical SAM core" evidence="8">
    <location>
        <begin position="238"/>
        <end position="463"/>
    </location>
</feature>
<dbReference type="SFLD" id="SFLDS00029">
    <property type="entry name" value="Radical_SAM"/>
    <property type="match status" value="1"/>
</dbReference>
<evidence type="ECO:0000313" key="10">
    <source>
        <dbReference type="Proteomes" id="UP000003860"/>
    </source>
</evidence>
<dbReference type="STRING" id="588581.Cpap_3829"/>
<keyword evidence="7" id="KW-0411">Iron-sulfur</keyword>
<accession>F1T7E8</accession>
<dbReference type="InterPro" id="IPR006638">
    <property type="entry name" value="Elp3/MiaA/NifB-like_rSAM"/>
</dbReference>
<keyword evidence="4" id="KW-0949">S-adenosyl-L-methionine</keyword>
<dbReference type="SUPFAM" id="SSF52242">
    <property type="entry name" value="Cobalamin (vitamin B12)-binding domain"/>
    <property type="match status" value="1"/>
</dbReference>
<evidence type="ECO:0000256" key="7">
    <source>
        <dbReference type="ARBA" id="ARBA00023014"/>
    </source>
</evidence>
<dbReference type="SFLD" id="SFLDG01123">
    <property type="entry name" value="methyltransferase_(Class_B)"/>
    <property type="match status" value="1"/>
</dbReference>
<reference evidence="9" key="1">
    <citation type="submission" date="2009-07" db="EMBL/GenBank/DDBJ databases">
        <authorList>
            <consortium name="US DOE Joint Genome Institute (JGI-PGF)"/>
            <person name="Lucas S."/>
            <person name="Copeland A."/>
            <person name="Lapidus A."/>
            <person name="Glavina del Rio T."/>
            <person name="Tice H."/>
            <person name="Bruce D."/>
            <person name="Goodwin L."/>
            <person name="Pitluck S."/>
            <person name="Larimer F."/>
            <person name="Land M.L."/>
            <person name="Mouttaki H."/>
            <person name="He Z."/>
            <person name="Zhou J."/>
            <person name="Hemme C.L."/>
        </authorList>
    </citation>
    <scope>NUCLEOTIDE SEQUENCE [LARGE SCALE GENOMIC DNA]</scope>
    <source>
        <strain evidence="9">DSM 2782</strain>
    </source>
</reference>
<proteinExistence type="predicted"/>
<keyword evidence="6" id="KW-0408">Iron</keyword>
<dbReference type="InterPro" id="IPR006158">
    <property type="entry name" value="Cobalamin-bd"/>
</dbReference>
<sequence length="542" mass="62888">MKHDCVMIGFNDEKMSTIIKRIEPYKDKSAAYEHMLARSAVVNGQRLKYSEIVRESITNSTGMHSDLTIYRMPNMAVHYCMNYLKKHGMSVGYVNYFNDGREKLKYLIENYSPNCIGVSSTCHVEPAPIREIVDYIRSIDPSIVIVVGGPFINSINFEYSTPQQNYLLQSIGADIFIHERQGEDTLFQICTELRKDKPDLTKIPNIIYKDGHYKRTVKVPENICLDDDPIKEFTFYENHPKPPVYMRCSISCSLCCSFCRYPILGGEPMFMKVESIEKNMNYIHSLGVKSIVFVDDSLNVPLDRFKDMLRMMIRNKYNFKWYSFFRISHSDEETYELMAKSGCGGVILGVESGNDTIRKNMDKRVSTEQLVWGIGQLNKYGIVSHASCMVGFPGETEKTARDTIKFIEEAKPTFYDLQVWFFENAVPISKERDYYNLEGYGYSWSHKDMDYESAGKIVLDGIRNIKNSYFMPSLSFNLWSLAYFLTQGTQISEFMELSKIFKDVVGYKDEEIDDRYRENVNKMLNVFRGNTELVNNLKMRNK</sequence>
<comment type="cofactor">
    <cofactor evidence="1">
        <name>[4Fe-4S] cluster</name>
        <dbReference type="ChEBI" id="CHEBI:49883"/>
    </cofactor>
</comment>
<gene>
    <name evidence="9" type="ORF">Cpap_3829</name>
</gene>
<dbReference type="NCBIfam" id="TIGR04479">
    <property type="entry name" value="bcpD_PhpK_rSAM"/>
    <property type="match status" value="1"/>
</dbReference>
<dbReference type="PANTHER" id="PTHR43409">
    <property type="entry name" value="ANAEROBIC MAGNESIUM-PROTOPORPHYRIN IX MONOMETHYL ESTER CYCLASE-RELATED"/>
    <property type="match status" value="1"/>
</dbReference>
<dbReference type="InterPro" id="IPR031003">
    <property type="entry name" value="BcpD_PhpK_rSAM"/>
</dbReference>
<dbReference type="EMBL" id="ACXX02000001">
    <property type="protein sequence ID" value="EGD49396.1"/>
    <property type="molecule type" value="Genomic_DNA"/>
</dbReference>
<evidence type="ECO:0000259" key="8">
    <source>
        <dbReference type="PROSITE" id="PS51918"/>
    </source>
</evidence>
<name>F1T7E8_9FIRM</name>
<dbReference type="InterPro" id="IPR023404">
    <property type="entry name" value="rSAM_horseshoe"/>
</dbReference>
<dbReference type="GO" id="GO:0003824">
    <property type="term" value="F:catalytic activity"/>
    <property type="evidence" value="ECO:0007669"/>
    <property type="project" value="InterPro"/>
</dbReference>
<dbReference type="OrthoDB" id="2990459at2"/>
<dbReference type="InterPro" id="IPR034466">
    <property type="entry name" value="Methyltransferase_Class_B"/>
</dbReference>
<dbReference type="GO" id="GO:0051539">
    <property type="term" value="F:4 iron, 4 sulfur cluster binding"/>
    <property type="evidence" value="ECO:0007669"/>
    <property type="project" value="UniProtKB-KW"/>
</dbReference>
<dbReference type="GO" id="GO:0031419">
    <property type="term" value="F:cobalamin binding"/>
    <property type="evidence" value="ECO:0007669"/>
    <property type="project" value="InterPro"/>
</dbReference>
<keyword evidence="10" id="KW-1185">Reference proteome</keyword>
<dbReference type="SUPFAM" id="SSF102114">
    <property type="entry name" value="Radical SAM enzymes"/>
    <property type="match status" value="1"/>
</dbReference>
<dbReference type="Proteomes" id="UP000003860">
    <property type="component" value="Unassembled WGS sequence"/>
</dbReference>
<comment type="caution">
    <text evidence="9">The sequence shown here is derived from an EMBL/GenBank/DDBJ whole genome shotgun (WGS) entry which is preliminary data.</text>
</comment>
<dbReference type="SMART" id="SM00729">
    <property type="entry name" value="Elp3"/>
    <property type="match status" value="1"/>
</dbReference>
<keyword evidence="3" id="KW-0808">Transferase</keyword>
<protein>
    <submittedName>
        <fullName evidence="9">Radical SAM domain protein</fullName>
    </submittedName>
</protein>
<dbReference type="Pfam" id="PF04055">
    <property type="entry name" value="Radical_SAM"/>
    <property type="match status" value="1"/>
</dbReference>
<dbReference type="SFLD" id="SFLDG01082">
    <property type="entry name" value="B12-binding_domain_containing"/>
    <property type="match status" value="1"/>
</dbReference>
<keyword evidence="5" id="KW-0479">Metal-binding</keyword>
<evidence type="ECO:0000256" key="1">
    <source>
        <dbReference type="ARBA" id="ARBA00001966"/>
    </source>
</evidence>
<dbReference type="InterPro" id="IPR058240">
    <property type="entry name" value="rSAM_sf"/>
</dbReference>
<dbReference type="PROSITE" id="PS51918">
    <property type="entry name" value="RADICAL_SAM"/>
    <property type="match status" value="1"/>
</dbReference>
<dbReference type="eggNOG" id="COG1032">
    <property type="taxonomic scope" value="Bacteria"/>
</dbReference>
<dbReference type="InterPro" id="IPR007197">
    <property type="entry name" value="rSAM"/>
</dbReference>
<dbReference type="PANTHER" id="PTHR43409:SF7">
    <property type="entry name" value="BLL1977 PROTEIN"/>
    <property type="match status" value="1"/>
</dbReference>
<dbReference type="AlphaFoldDB" id="F1T7E8"/>
<dbReference type="InterPro" id="IPR036724">
    <property type="entry name" value="Cobalamin-bd_sf"/>
</dbReference>
<dbReference type="Pfam" id="PF02310">
    <property type="entry name" value="B12-binding"/>
    <property type="match status" value="1"/>
</dbReference>
<dbReference type="RefSeq" id="WP_004616060.1">
    <property type="nucleotide sequence ID" value="NZ_ACXX02000001.1"/>
</dbReference>
<evidence type="ECO:0000256" key="2">
    <source>
        <dbReference type="ARBA" id="ARBA00022603"/>
    </source>
</evidence>
<organism evidence="9 10">
    <name type="scientific">Ruminiclostridium papyrosolvens DSM 2782</name>
    <dbReference type="NCBI Taxonomy" id="588581"/>
    <lineage>
        <taxon>Bacteria</taxon>
        <taxon>Bacillati</taxon>
        <taxon>Bacillota</taxon>
        <taxon>Clostridia</taxon>
        <taxon>Eubacteriales</taxon>
        <taxon>Oscillospiraceae</taxon>
        <taxon>Ruminiclostridium</taxon>
    </lineage>
</organism>
<evidence type="ECO:0000256" key="5">
    <source>
        <dbReference type="ARBA" id="ARBA00022723"/>
    </source>
</evidence>
<evidence type="ECO:0000256" key="3">
    <source>
        <dbReference type="ARBA" id="ARBA00022679"/>
    </source>
</evidence>
<keyword evidence="2" id="KW-0489">Methyltransferase</keyword>
<dbReference type="Gene3D" id="3.80.30.20">
    <property type="entry name" value="tm_1862 like domain"/>
    <property type="match status" value="1"/>
</dbReference>